<evidence type="ECO:0000313" key="4">
    <source>
        <dbReference type="Proteomes" id="UP000054977"/>
    </source>
</evidence>
<dbReference type="GO" id="GO:0051989">
    <property type="term" value="F:coproporphyrinogen dehydrogenase activity"/>
    <property type="evidence" value="ECO:0007669"/>
    <property type="project" value="TreeGrafter"/>
</dbReference>
<evidence type="ECO:0000259" key="2">
    <source>
        <dbReference type="Pfam" id="PF06969"/>
    </source>
</evidence>
<dbReference type="SUPFAM" id="SSF102114">
    <property type="entry name" value="Radical SAM enzymes"/>
    <property type="match status" value="1"/>
</dbReference>
<dbReference type="GO" id="GO:0006782">
    <property type="term" value="P:protoporphyrinogen IX biosynthetic process"/>
    <property type="evidence" value="ECO:0007669"/>
    <property type="project" value="TreeGrafter"/>
</dbReference>
<dbReference type="Gene3D" id="1.10.10.920">
    <property type="match status" value="1"/>
</dbReference>
<dbReference type="PANTHER" id="PTHR13932:SF6">
    <property type="entry name" value="OXYGEN-INDEPENDENT COPROPORPHYRINOGEN III OXIDASE"/>
    <property type="match status" value="1"/>
</dbReference>
<dbReference type="GO" id="GO:0051539">
    <property type="term" value="F:4 iron, 4 sulfur cluster binding"/>
    <property type="evidence" value="ECO:0007669"/>
    <property type="project" value="TreeGrafter"/>
</dbReference>
<dbReference type="STRING" id="326474.AWB65_05082"/>
<sequence>MHPTETPRWIYPGADWFVEAFGASVVRAWLERHAAPGWWQPVTLDVALPDPACERRDCGDSCVCLLRLEAEMALYHAARKEPADVLEMKWSCGVTSRSPAALAGLRDAVERHFRLTANANRVAVIDPTGAADASLATLHALGTTTLRVVSLGDGKEAVSTITTARRLEFRRIEAVVSVTPGLQREVESLIERLIAAAPDRIVLPSAYMGHVAQRLIGAGRSCVARNVFASRSGQSAGSRRTEPLKPPSTGSVIALGQRSIGRVGPLSYQNHRAPGAYLAALEQGALPIERGLLLTHDDIVRGLVMASLSADFSIDIAMVEAACGIDFRRYFRAEWNALRDFEDMGALSIDAAHLALTPQGRLVCDDVCRVFDQRARMLTEACERPHLL</sequence>
<dbReference type="InterPro" id="IPR034505">
    <property type="entry name" value="Coproporphyrinogen-III_oxidase"/>
</dbReference>
<evidence type="ECO:0000256" key="1">
    <source>
        <dbReference type="ARBA" id="ARBA00023002"/>
    </source>
</evidence>
<dbReference type="EMBL" id="FCNW02000037">
    <property type="protein sequence ID" value="SAL57697.1"/>
    <property type="molecule type" value="Genomic_DNA"/>
</dbReference>
<dbReference type="PANTHER" id="PTHR13932">
    <property type="entry name" value="COPROPORPHYRINIGEN III OXIDASE"/>
    <property type="match status" value="1"/>
</dbReference>
<name>A0A158IMG6_9BURK</name>
<feature type="domain" description="HemN C-terminal" evidence="2">
    <location>
        <begin position="294"/>
        <end position="363"/>
    </location>
</feature>
<dbReference type="AlphaFoldDB" id="A0A158IMG6"/>
<dbReference type="GO" id="GO:0005737">
    <property type="term" value="C:cytoplasm"/>
    <property type="evidence" value="ECO:0007669"/>
    <property type="project" value="TreeGrafter"/>
</dbReference>
<accession>A0A158IMG6</accession>
<dbReference type="RefSeq" id="WP_087669773.1">
    <property type="nucleotide sequence ID" value="NZ_FCNW02000037.1"/>
</dbReference>
<dbReference type="Proteomes" id="UP000054977">
    <property type="component" value="Unassembled WGS sequence"/>
</dbReference>
<proteinExistence type="predicted"/>
<dbReference type="InterPro" id="IPR010723">
    <property type="entry name" value="HemN_C"/>
</dbReference>
<dbReference type="Pfam" id="PF06969">
    <property type="entry name" value="HemN_C"/>
    <property type="match status" value="1"/>
</dbReference>
<reference evidence="3" key="1">
    <citation type="submission" date="2016-01" db="EMBL/GenBank/DDBJ databases">
        <authorList>
            <person name="Peeters C."/>
        </authorList>
    </citation>
    <scope>NUCLEOTIDE SEQUENCE [LARGE SCALE GENOMIC DNA]</scope>
    <source>
        <strain evidence="3">LMG 22934</strain>
    </source>
</reference>
<gene>
    <name evidence="3" type="ORF">AWB65_05082</name>
</gene>
<evidence type="ECO:0000313" key="3">
    <source>
        <dbReference type="EMBL" id="SAL57697.1"/>
    </source>
</evidence>
<keyword evidence="1" id="KW-0560">Oxidoreductase</keyword>
<dbReference type="InterPro" id="IPR058240">
    <property type="entry name" value="rSAM_sf"/>
</dbReference>
<dbReference type="OrthoDB" id="9808022at2"/>
<protein>
    <submittedName>
        <fullName evidence="3">Coproporphyrinogen III oxidase</fullName>
    </submittedName>
</protein>
<keyword evidence="4" id="KW-1185">Reference proteome</keyword>
<comment type="caution">
    <text evidence="3">The sequence shown here is derived from an EMBL/GenBank/DDBJ whole genome shotgun (WGS) entry which is preliminary data.</text>
</comment>
<organism evidence="3 4">
    <name type="scientific">Caballeronia humi</name>
    <dbReference type="NCBI Taxonomy" id="326474"/>
    <lineage>
        <taxon>Bacteria</taxon>
        <taxon>Pseudomonadati</taxon>
        <taxon>Pseudomonadota</taxon>
        <taxon>Betaproteobacteria</taxon>
        <taxon>Burkholderiales</taxon>
        <taxon>Burkholderiaceae</taxon>
        <taxon>Caballeronia</taxon>
    </lineage>
</organism>